<name>A0A0F9B5I6_9ZZZZ</name>
<accession>A0A0F9B5I6</accession>
<dbReference type="EMBL" id="LAZR01039379">
    <property type="protein sequence ID" value="KKL17144.1"/>
    <property type="molecule type" value="Genomic_DNA"/>
</dbReference>
<sequence>LDNTRADTVSRLMPFVFSEDDTAQVEISGNTVYVRIDDSRITRPTVTSAVTNGGFDSNVTSWTDIDESSTASIWEANGNLQLLGNGTNFAGRKQQVTTVETGTEHALRVIVDTGPIILKVGSSDLGEQYISETSLGEGQHSLAFTPSGDFYITITSALSYPVLLDSIEVESAGVMSLPTAWGGGFLGRLRWAQSGDVIYVAARGFDPEKIERRAARSWSVVKYLPIDGPFRVMNTSKTTIATSALTGSVTLTASKSIFRSNHVGGLFRVASIGQTVTAAIGAQDTFTDAIRVTGVDTGRVFSIVIAGSFTATVTVQYSVGAEGAWVDLATTYSGVISTSYDDGQENQVIYYRIGIKTGDYSSGTATCTLSYAAGSISGLARITARASGTSVTANILKDFGATAASGDWWEGAWSDFRGYPTAVRLHEGRLWWAGQDKIWGSISDSYESFDDEFIGDAGPISRSIGSGPIAVIHWALSLGRLLMGTASNSTDIDAAMIEGVSV</sequence>
<dbReference type="AlphaFoldDB" id="A0A0F9B5I6"/>
<feature type="non-terminal residue" evidence="1">
    <location>
        <position position="502"/>
    </location>
</feature>
<dbReference type="InterPro" id="IPR011048">
    <property type="entry name" value="Haem_d1_sf"/>
</dbReference>
<gene>
    <name evidence="1" type="ORF">LCGC14_2488500</name>
</gene>
<organism evidence="1">
    <name type="scientific">marine sediment metagenome</name>
    <dbReference type="NCBI Taxonomy" id="412755"/>
    <lineage>
        <taxon>unclassified sequences</taxon>
        <taxon>metagenomes</taxon>
        <taxon>ecological metagenomes</taxon>
    </lineage>
</organism>
<reference evidence="1" key="1">
    <citation type="journal article" date="2015" name="Nature">
        <title>Complex archaea that bridge the gap between prokaryotes and eukaryotes.</title>
        <authorList>
            <person name="Spang A."/>
            <person name="Saw J.H."/>
            <person name="Jorgensen S.L."/>
            <person name="Zaremba-Niedzwiedzka K."/>
            <person name="Martijn J."/>
            <person name="Lind A.E."/>
            <person name="van Eijk R."/>
            <person name="Schleper C."/>
            <person name="Guy L."/>
            <person name="Ettema T.J."/>
        </authorList>
    </citation>
    <scope>NUCLEOTIDE SEQUENCE</scope>
</reference>
<evidence type="ECO:0000313" key="1">
    <source>
        <dbReference type="EMBL" id="KKL17144.1"/>
    </source>
</evidence>
<feature type="non-terminal residue" evidence="1">
    <location>
        <position position="1"/>
    </location>
</feature>
<protein>
    <submittedName>
        <fullName evidence="1">Uncharacterized protein</fullName>
    </submittedName>
</protein>
<comment type="caution">
    <text evidence="1">The sequence shown here is derived from an EMBL/GenBank/DDBJ whole genome shotgun (WGS) entry which is preliminary data.</text>
</comment>
<proteinExistence type="predicted"/>
<dbReference type="SUPFAM" id="SSF51004">
    <property type="entry name" value="C-terminal (heme d1) domain of cytochrome cd1-nitrite reductase"/>
    <property type="match status" value="1"/>
</dbReference>